<dbReference type="RefSeq" id="WP_248268466.1">
    <property type="nucleotide sequence ID" value="NZ_CP096034.1"/>
</dbReference>
<gene>
    <name evidence="1" type="ORF">MY490_06320</name>
</gene>
<keyword evidence="2" id="KW-1185">Reference proteome</keyword>
<evidence type="ECO:0000313" key="1">
    <source>
        <dbReference type="EMBL" id="UPM55454.1"/>
    </source>
</evidence>
<organism evidence="1 2">
    <name type="scientific">Gottfriedia acidiceleris</name>
    <dbReference type="NCBI Taxonomy" id="371036"/>
    <lineage>
        <taxon>Bacteria</taxon>
        <taxon>Bacillati</taxon>
        <taxon>Bacillota</taxon>
        <taxon>Bacilli</taxon>
        <taxon>Bacillales</taxon>
        <taxon>Bacillaceae</taxon>
        <taxon>Gottfriedia</taxon>
    </lineage>
</organism>
<protein>
    <submittedName>
        <fullName evidence="1">Uncharacterized protein</fullName>
    </submittedName>
</protein>
<proteinExistence type="predicted"/>
<evidence type="ECO:0000313" key="2">
    <source>
        <dbReference type="Proteomes" id="UP000830639"/>
    </source>
</evidence>
<dbReference type="EMBL" id="CP096034">
    <property type="protein sequence ID" value="UPM55454.1"/>
    <property type="molecule type" value="Genomic_DNA"/>
</dbReference>
<reference evidence="1 2" key="1">
    <citation type="submission" date="2022-04" db="EMBL/GenBank/DDBJ databases">
        <title>Mechanism of arsenic methylation and mitigation arsenic toxicity by Bacillus sp. LH14 from an Arsenic-Contaminated Paddy Soil.</title>
        <authorList>
            <person name="Wang D."/>
        </authorList>
    </citation>
    <scope>NUCLEOTIDE SEQUENCE [LARGE SCALE GENOMIC DNA]</scope>
    <source>
        <strain evidence="1 2">LH14</strain>
    </source>
</reference>
<name>A0ABY4JNQ3_9BACI</name>
<accession>A0ABY4JNQ3</accession>
<dbReference type="Proteomes" id="UP000830639">
    <property type="component" value="Chromosome"/>
</dbReference>
<sequence length="152" mass="17521">MINNIEEVLINVFYDDGSLRDLFIKETNLSDWNILMNFFKSLPNLTLSFDGEKTNQIPSSISELFMLKNEKAVLLSINYKSIIINCHFSCEDEIELDVSPREITTIKEVNAVLEFMDKLARLLNKDVSISIENDSECPLITIRSDGEYIKNY</sequence>